<proteinExistence type="predicted"/>
<dbReference type="AlphaFoldDB" id="A0A0A9CH63"/>
<organism evidence="2">
    <name type="scientific">Arundo donax</name>
    <name type="common">Giant reed</name>
    <name type="synonym">Donax arundinaceus</name>
    <dbReference type="NCBI Taxonomy" id="35708"/>
    <lineage>
        <taxon>Eukaryota</taxon>
        <taxon>Viridiplantae</taxon>
        <taxon>Streptophyta</taxon>
        <taxon>Embryophyta</taxon>
        <taxon>Tracheophyta</taxon>
        <taxon>Spermatophyta</taxon>
        <taxon>Magnoliopsida</taxon>
        <taxon>Liliopsida</taxon>
        <taxon>Poales</taxon>
        <taxon>Poaceae</taxon>
        <taxon>PACMAD clade</taxon>
        <taxon>Arundinoideae</taxon>
        <taxon>Arundineae</taxon>
        <taxon>Arundo</taxon>
    </lineage>
</organism>
<evidence type="ECO:0000256" key="1">
    <source>
        <dbReference type="SAM" id="Phobius"/>
    </source>
</evidence>
<sequence>MLKRYVQNPPSFYTAWLIYIMRRHVIYMVIYLLLSSFQYGATQIDIRVHNAYQLCLRYIIPSIYWYYGG</sequence>
<keyword evidence="1" id="KW-1133">Transmembrane helix</keyword>
<protein>
    <submittedName>
        <fullName evidence="2">ASA1</fullName>
    </submittedName>
</protein>
<reference evidence="2" key="2">
    <citation type="journal article" date="2015" name="Data Brief">
        <title>Shoot transcriptome of the giant reed, Arundo donax.</title>
        <authorList>
            <person name="Barrero R.A."/>
            <person name="Guerrero F.D."/>
            <person name="Moolhuijzen P."/>
            <person name="Goolsby J.A."/>
            <person name="Tidwell J."/>
            <person name="Bellgard S.E."/>
            <person name="Bellgard M.I."/>
        </authorList>
    </citation>
    <scope>NUCLEOTIDE SEQUENCE</scope>
    <source>
        <tissue evidence="2">Shoot tissue taken approximately 20 cm above the soil surface</tissue>
    </source>
</reference>
<keyword evidence="1" id="KW-0812">Transmembrane</keyword>
<dbReference type="EMBL" id="GBRH01224087">
    <property type="protein sequence ID" value="JAD73808.1"/>
    <property type="molecule type" value="Transcribed_RNA"/>
</dbReference>
<name>A0A0A9CH63_ARUDO</name>
<evidence type="ECO:0000313" key="2">
    <source>
        <dbReference type="EMBL" id="JAD73808.1"/>
    </source>
</evidence>
<feature type="transmembrane region" description="Helical" evidence="1">
    <location>
        <begin position="12"/>
        <end position="34"/>
    </location>
</feature>
<reference evidence="2" key="1">
    <citation type="submission" date="2014-09" db="EMBL/GenBank/DDBJ databases">
        <authorList>
            <person name="Magalhaes I.L.F."/>
            <person name="Oliveira U."/>
            <person name="Santos F.R."/>
            <person name="Vidigal T.H.D.A."/>
            <person name="Brescovit A.D."/>
            <person name="Santos A.J."/>
        </authorList>
    </citation>
    <scope>NUCLEOTIDE SEQUENCE</scope>
    <source>
        <tissue evidence="2">Shoot tissue taken approximately 20 cm above the soil surface</tissue>
    </source>
</reference>
<keyword evidence="1" id="KW-0472">Membrane</keyword>
<accession>A0A0A9CH63</accession>